<dbReference type="InterPro" id="IPR000595">
    <property type="entry name" value="cNMP-bd_dom"/>
</dbReference>
<evidence type="ECO:0000259" key="8">
    <source>
        <dbReference type="PROSITE" id="PS50801"/>
    </source>
</evidence>
<reference evidence="9" key="1">
    <citation type="submission" date="2021-01" db="EMBL/GenBank/DDBJ databases">
        <authorList>
            <person name="Eckstrom K.M.E."/>
        </authorList>
    </citation>
    <scope>NUCLEOTIDE SEQUENCE</scope>
    <source>
        <strain evidence="9">UVCC 0001</strain>
    </source>
</reference>
<evidence type="ECO:0000256" key="1">
    <source>
        <dbReference type="ARBA" id="ARBA00004141"/>
    </source>
</evidence>
<dbReference type="Pfam" id="PF00916">
    <property type="entry name" value="Sulfate_transp"/>
    <property type="match status" value="1"/>
</dbReference>
<keyword evidence="3 6" id="KW-1133">Transmembrane helix</keyword>
<keyword evidence="2 6" id="KW-0812">Transmembrane</keyword>
<accession>A0AAD9MN11</accession>
<dbReference type="InterPro" id="IPR036513">
    <property type="entry name" value="STAS_dom_sf"/>
</dbReference>
<evidence type="ECO:0008006" key="11">
    <source>
        <dbReference type="Google" id="ProtNLM"/>
    </source>
</evidence>
<evidence type="ECO:0000256" key="4">
    <source>
        <dbReference type="ARBA" id="ARBA00023136"/>
    </source>
</evidence>
<feature type="transmembrane region" description="Helical" evidence="6">
    <location>
        <begin position="158"/>
        <end position="178"/>
    </location>
</feature>
<feature type="transmembrane region" description="Helical" evidence="6">
    <location>
        <begin position="442"/>
        <end position="468"/>
    </location>
</feature>
<feature type="transmembrane region" description="Helical" evidence="6">
    <location>
        <begin position="292"/>
        <end position="312"/>
    </location>
</feature>
<evidence type="ECO:0000313" key="10">
    <source>
        <dbReference type="Proteomes" id="UP001255856"/>
    </source>
</evidence>
<feature type="transmembrane region" description="Helical" evidence="6">
    <location>
        <begin position="184"/>
        <end position="213"/>
    </location>
</feature>
<dbReference type="InterPro" id="IPR002645">
    <property type="entry name" value="STAS_dom"/>
</dbReference>
<name>A0AAD9MN11_PROWI</name>
<proteinExistence type="predicted"/>
<comment type="subcellular location">
    <subcellularLocation>
        <location evidence="1">Membrane</location>
        <topology evidence="1">Multi-pass membrane protein</topology>
    </subcellularLocation>
</comment>
<keyword evidence="10" id="KW-1185">Reference proteome</keyword>
<feature type="domain" description="Cyclic nucleotide-binding" evidence="7">
    <location>
        <begin position="783"/>
        <end position="879"/>
    </location>
</feature>
<gene>
    <name evidence="9" type="ORF">QBZ16_003749</name>
</gene>
<dbReference type="PANTHER" id="PTHR43310">
    <property type="entry name" value="SULFATE TRANSPORTER YBAR-RELATED"/>
    <property type="match status" value="1"/>
</dbReference>
<keyword evidence="4 6" id="KW-0472">Membrane</keyword>
<evidence type="ECO:0000256" key="6">
    <source>
        <dbReference type="SAM" id="Phobius"/>
    </source>
</evidence>
<dbReference type="InterPro" id="IPR018490">
    <property type="entry name" value="cNMP-bd_dom_sf"/>
</dbReference>
<dbReference type="InterPro" id="IPR014710">
    <property type="entry name" value="RmlC-like_jellyroll"/>
</dbReference>
<dbReference type="PROSITE" id="PS50042">
    <property type="entry name" value="CNMP_BINDING_3"/>
    <property type="match status" value="1"/>
</dbReference>
<dbReference type="EMBL" id="JASFZW010000005">
    <property type="protein sequence ID" value="KAK2077881.1"/>
    <property type="molecule type" value="Genomic_DNA"/>
</dbReference>
<dbReference type="AlphaFoldDB" id="A0AAD9MN11"/>
<dbReference type="PROSITE" id="PS50801">
    <property type="entry name" value="STAS"/>
    <property type="match status" value="1"/>
</dbReference>
<sequence length="916" mass="98196">MGVSSSLGSSPGMRIGRGPSRTEPPRSPRAAAVAEEGPEAPAPVPRDREMSLAELVEHRSPFEQACAQAAAAEAEAVAAAPTTPARSRHRDAAVVGLLDVILALPVMASFAAIIFRDEFFAPYIGDLVKMVCLSSALHQVVFTLSSTLPFAMGQVQDVGLIFLSAIASHVVAAGRSAGVSDREILATVLMTLTISTTIVGLLIITTGVVRLAVLVQYVPLPVIGGYLAFVGLFCTVAGLSLASGVHVDATDPWSWPALLKPDPLVRLAPALLLVVLITVVQRRYRSPLALPALLAAVPLVFVLAVHALGYTLDDARDAGWVAKPLPGEGAWKFWEAWGMFGFDSFPPKSIHWRFVPRQAAKILALYFVVAFGSSMDIAAIQADVDFPLDYNRELITVGMSNLVTGLTGVGYTGSYIFSQTLFNLKMGVSSPAMGVVVATGELLLFMLPVNIMTYMPNLMFGAMVMWIGQDILKDWLFIASKRISRVEYALLWATFASITWWGLEVGIAAGIVAATLHFTYSYSRVTLRTFSVVPSRSGSVRTWEHRRALERFSPRVTACCLQGYMFFGSSVQVSASVLEAAQQLVKDQGAGGEDKGEDKGEAVANSHARPDAAAPGAHFSSRESGYDAARLDGALAAAPLFLILDFRRVQGMDATAARTFTGLHLRLQRLGVQMVITHLPAHVPLIRRLLVSQGLILARPTARAGGAEGGLEVCRWFETMEQGLHFCEEEFLDVAIAHGLSSPRRKSVTLVEALRAQEPDTVSGLTPETCALAAAALERHVQLRSLEYVAGEALFDVGCDPGAFFIVQSGSILLELQFDQGAEAGAGEDAPPPGGPRRTFYYEAGGVVGDTEFFLGRRRTFCARATGPSCVWALTREALAAMTRDSPETAVLLLGIVLRSACLNVTHAYEVLDRLG</sequence>
<dbReference type="SUPFAM" id="SSF52091">
    <property type="entry name" value="SpoIIaa-like"/>
    <property type="match status" value="1"/>
</dbReference>
<evidence type="ECO:0000256" key="3">
    <source>
        <dbReference type="ARBA" id="ARBA00022989"/>
    </source>
</evidence>
<organism evidence="9 10">
    <name type="scientific">Prototheca wickerhamii</name>
    <dbReference type="NCBI Taxonomy" id="3111"/>
    <lineage>
        <taxon>Eukaryota</taxon>
        <taxon>Viridiplantae</taxon>
        <taxon>Chlorophyta</taxon>
        <taxon>core chlorophytes</taxon>
        <taxon>Trebouxiophyceae</taxon>
        <taxon>Chlorellales</taxon>
        <taxon>Chlorellaceae</taxon>
        <taxon>Prototheca</taxon>
    </lineage>
</organism>
<feature type="compositionally biased region" description="Basic and acidic residues" evidence="5">
    <location>
        <begin position="592"/>
        <end position="601"/>
    </location>
</feature>
<feature type="region of interest" description="Disordered" evidence="5">
    <location>
        <begin position="588"/>
        <end position="620"/>
    </location>
</feature>
<feature type="transmembrane region" description="Helical" evidence="6">
    <location>
        <begin position="92"/>
        <end position="115"/>
    </location>
</feature>
<dbReference type="Gene3D" id="3.30.750.24">
    <property type="entry name" value="STAS domain"/>
    <property type="match status" value="1"/>
</dbReference>
<evidence type="ECO:0000256" key="5">
    <source>
        <dbReference type="SAM" id="MobiDB-lite"/>
    </source>
</evidence>
<dbReference type="CDD" id="cd00038">
    <property type="entry name" value="CAP_ED"/>
    <property type="match status" value="1"/>
</dbReference>
<dbReference type="InterPro" id="IPR011547">
    <property type="entry name" value="SLC26A/SulP_dom"/>
</dbReference>
<dbReference type="Gene3D" id="2.60.120.10">
    <property type="entry name" value="Jelly Rolls"/>
    <property type="match status" value="1"/>
</dbReference>
<comment type="caution">
    <text evidence="9">The sequence shown here is derived from an EMBL/GenBank/DDBJ whole genome shotgun (WGS) entry which is preliminary data.</text>
</comment>
<feature type="transmembrane region" description="Helical" evidence="6">
    <location>
        <begin position="394"/>
        <end position="422"/>
    </location>
</feature>
<feature type="transmembrane region" description="Helical" evidence="6">
    <location>
        <begin position="220"/>
        <end position="243"/>
    </location>
</feature>
<feature type="transmembrane region" description="Helical" evidence="6">
    <location>
        <begin position="489"/>
        <end position="518"/>
    </location>
</feature>
<feature type="transmembrane region" description="Helical" evidence="6">
    <location>
        <begin position="263"/>
        <end position="280"/>
    </location>
</feature>
<dbReference type="SUPFAM" id="SSF51206">
    <property type="entry name" value="cAMP-binding domain-like"/>
    <property type="match status" value="1"/>
</dbReference>
<protein>
    <recommendedName>
        <fullName evidence="11">Sulfate transporter</fullName>
    </recommendedName>
</protein>
<evidence type="ECO:0000313" key="9">
    <source>
        <dbReference type="EMBL" id="KAK2077881.1"/>
    </source>
</evidence>
<evidence type="ECO:0000256" key="2">
    <source>
        <dbReference type="ARBA" id="ARBA00022692"/>
    </source>
</evidence>
<dbReference type="PANTHER" id="PTHR43310:SF2">
    <property type="entry name" value="SLC26A_SULP TRANSPORTER DOMAIN-CONTAINING PROTEIN"/>
    <property type="match status" value="1"/>
</dbReference>
<dbReference type="Pfam" id="PF01740">
    <property type="entry name" value="STAS"/>
    <property type="match status" value="1"/>
</dbReference>
<evidence type="ECO:0000259" key="7">
    <source>
        <dbReference type="PROSITE" id="PS50042"/>
    </source>
</evidence>
<dbReference type="Proteomes" id="UP001255856">
    <property type="component" value="Unassembled WGS sequence"/>
</dbReference>
<dbReference type="InterPro" id="IPR052706">
    <property type="entry name" value="Membrane-Transporter-like"/>
</dbReference>
<dbReference type="CDD" id="cd07042">
    <property type="entry name" value="STAS_SulP_like_sulfate_transporter"/>
    <property type="match status" value="1"/>
</dbReference>
<feature type="transmembrane region" description="Helical" evidence="6">
    <location>
        <begin position="362"/>
        <end position="382"/>
    </location>
</feature>
<feature type="domain" description="STAS" evidence="8">
    <location>
        <begin position="642"/>
        <end position="727"/>
    </location>
</feature>
<dbReference type="GO" id="GO:0016020">
    <property type="term" value="C:membrane"/>
    <property type="evidence" value="ECO:0007669"/>
    <property type="project" value="UniProtKB-SubCell"/>
</dbReference>
<feature type="region of interest" description="Disordered" evidence="5">
    <location>
        <begin position="1"/>
        <end position="47"/>
    </location>
</feature>